<accession>A0ABV9Z9I0</accession>
<feature type="region of interest" description="Disordered" evidence="1">
    <location>
        <begin position="106"/>
        <end position="178"/>
    </location>
</feature>
<evidence type="ECO:0000313" key="2">
    <source>
        <dbReference type="EMBL" id="MFC5136768.1"/>
    </source>
</evidence>
<name>A0ABV9Z9I0_9PSEU</name>
<dbReference type="RefSeq" id="WP_378019005.1">
    <property type="nucleotide sequence ID" value="NZ_JBHSKG010000001.1"/>
</dbReference>
<evidence type="ECO:0000256" key="1">
    <source>
        <dbReference type="SAM" id="MobiDB-lite"/>
    </source>
</evidence>
<gene>
    <name evidence="2" type="ORF">ACFPK1_00860</name>
</gene>
<comment type="caution">
    <text evidence="2">The sequence shown here is derived from an EMBL/GenBank/DDBJ whole genome shotgun (WGS) entry which is preliminary data.</text>
</comment>
<feature type="compositionally biased region" description="Basic and acidic residues" evidence="1">
    <location>
        <begin position="131"/>
        <end position="140"/>
    </location>
</feature>
<feature type="compositionally biased region" description="Basic and acidic residues" evidence="1">
    <location>
        <begin position="149"/>
        <end position="160"/>
    </location>
</feature>
<keyword evidence="3" id="KW-1185">Reference proteome</keyword>
<organism evidence="2 3">
    <name type="scientific">Actinomycetospora rhizophila</name>
    <dbReference type="NCBI Taxonomy" id="1416876"/>
    <lineage>
        <taxon>Bacteria</taxon>
        <taxon>Bacillati</taxon>
        <taxon>Actinomycetota</taxon>
        <taxon>Actinomycetes</taxon>
        <taxon>Pseudonocardiales</taxon>
        <taxon>Pseudonocardiaceae</taxon>
        <taxon>Actinomycetospora</taxon>
    </lineage>
</organism>
<proteinExistence type="predicted"/>
<protein>
    <submittedName>
        <fullName evidence="2">Uncharacterized protein</fullName>
    </submittedName>
</protein>
<dbReference type="EMBL" id="JBHSKG010000001">
    <property type="protein sequence ID" value="MFC5136768.1"/>
    <property type="molecule type" value="Genomic_DNA"/>
</dbReference>
<evidence type="ECO:0000313" key="3">
    <source>
        <dbReference type="Proteomes" id="UP001596175"/>
    </source>
</evidence>
<sequence>MDLRRALLRIAAGRPHVLVVGAVGTDHLRARVEEELGRRGWPIAIAPADADVLVVVGSPGTELESVIDDVWLGVPAPRARVRITRDEDVVSAFDGAVAVLGDLAGQRSRAPRDGAAAEHSGAARAGQEDEAGSHAGHDGDAGSDPGEDDTGHGEHGEHGGGHHHHGGGMELPGGLTMADLGDDRDGLALDRLHVALGPVLPEWPSGLVVDVTLQGDVIQEADSRFLDADDHEADDVPDAARALTSTARVLALAGWAGPAARARDLRDAVLFGEDEDPAQVLGELDALRRRVHRSRLLRWMLRSSGVGESEVMASLDDKLLSARAAMSGSVAEPTAVVDLRALDARLAGAEFAAARLIVASAGPRPRPALTPPADRKGAS</sequence>
<dbReference type="Proteomes" id="UP001596175">
    <property type="component" value="Unassembled WGS sequence"/>
</dbReference>
<reference evidence="3" key="1">
    <citation type="journal article" date="2019" name="Int. J. Syst. Evol. Microbiol.">
        <title>The Global Catalogue of Microorganisms (GCM) 10K type strain sequencing project: providing services to taxonomists for standard genome sequencing and annotation.</title>
        <authorList>
            <consortium name="The Broad Institute Genomics Platform"/>
            <consortium name="The Broad Institute Genome Sequencing Center for Infectious Disease"/>
            <person name="Wu L."/>
            <person name="Ma J."/>
        </authorList>
    </citation>
    <scope>NUCLEOTIDE SEQUENCE [LARGE SCALE GENOMIC DNA]</scope>
    <source>
        <strain evidence="3">XZYJ18</strain>
    </source>
</reference>